<reference evidence="3" key="3">
    <citation type="submission" date="2015-06" db="UniProtKB">
        <authorList>
            <consortium name="EnsemblMetazoa"/>
        </authorList>
    </citation>
    <scope>IDENTIFICATION</scope>
</reference>
<dbReference type="EMBL" id="KB306507">
    <property type="protein sequence ID" value="ELT99772.1"/>
    <property type="molecule type" value="Genomic_DNA"/>
</dbReference>
<gene>
    <name evidence="2" type="ORF">CAPTEDRAFT_222657</name>
</gene>
<protein>
    <submittedName>
        <fullName evidence="2 3">Uncharacterized protein</fullName>
    </submittedName>
</protein>
<dbReference type="HOGENOM" id="CLU_511162_0_0_1"/>
<feature type="compositionally biased region" description="Basic residues" evidence="1">
    <location>
        <begin position="13"/>
        <end position="24"/>
    </location>
</feature>
<name>R7U1N1_CAPTE</name>
<feature type="compositionally biased region" description="Basic and acidic residues" evidence="1">
    <location>
        <begin position="29"/>
        <end position="42"/>
    </location>
</feature>
<evidence type="ECO:0000313" key="3">
    <source>
        <dbReference type="EnsemblMetazoa" id="CapteP222657"/>
    </source>
</evidence>
<feature type="compositionally biased region" description="Polar residues" evidence="1">
    <location>
        <begin position="90"/>
        <end position="104"/>
    </location>
</feature>
<dbReference type="EnsemblMetazoa" id="CapteT222657">
    <property type="protein sequence ID" value="CapteP222657"/>
    <property type="gene ID" value="CapteG222657"/>
</dbReference>
<feature type="region of interest" description="Disordered" evidence="1">
    <location>
        <begin position="1"/>
        <end position="104"/>
    </location>
</feature>
<dbReference type="Proteomes" id="UP000014760">
    <property type="component" value="Unassembled WGS sequence"/>
</dbReference>
<organism evidence="2">
    <name type="scientific">Capitella teleta</name>
    <name type="common">Polychaete worm</name>
    <dbReference type="NCBI Taxonomy" id="283909"/>
    <lineage>
        <taxon>Eukaryota</taxon>
        <taxon>Metazoa</taxon>
        <taxon>Spiralia</taxon>
        <taxon>Lophotrochozoa</taxon>
        <taxon>Annelida</taxon>
        <taxon>Polychaeta</taxon>
        <taxon>Sedentaria</taxon>
        <taxon>Scolecida</taxon>
        <taxon>Capitellidae</taxon>
        <taxon>Capitella</taxon>
    </lineage>
</organism>
<feature type="region of interest" description="Disordered" evidence="1">
    <location>
        <begin position="393"/>
        <end position="426"/>
    </location>
</feature>
<keyword evidence="4" id="KW-1185">Reference proteome</keyword>
<accession>R7U1N1</accession>
<reference evidence="2 4" key="2">
    <citation type="journal article" date="2013" name="Nature">
        <title>Insights into bilaterian evolution from three spiralian genomes.</title>
        <authorList>
            <person name="Simakov O."/>
            <person name="Marletaz F."/>
            <person name="Cho S.J."/>
            <person name="Edsinger-Gonzales E."/>
            <person name="Havlak P."/>
            <person name="Hellsten U."/>
            <person name="Kuo D.H."/>
            <person name="Larsson T."/>
            <person name="Lv J."/>
            <person name="Arendt D."/>
            <person name="Savage R."/>
            <person name="Osoegawa K."/>
            <person name="de Jong P."/>
            <person name="Grimwood J."/>
            <person name="Chapman J.A."/>
            <person name="Shapiro H."/>
            <person name="Aerts A."/>
            <person name="Otillar R.P."/>
            <person name="Terry A.Y."/>
            <person name="Boore J.L."/>
            <person name="Grigoriev I.V."/>
            <person name="Lindberg D.R."/>
            <person name="Seaver E.C."/>
            <person name="Weisblat D.A."/>
            <person name="Putnam N.H."/>
            <person name="Rokhsar D.S."/>
        </authorList>
    </citation>
    <scope>NUCLEOTIDE SEQUENCE</scope>
    <source>
        <strain evidence="2 4">I ESC-2004</strain>
    </source>
</reference>
<evidence type="ECO:0000256" key="1">
    <source>
        <dbReference type="SAM" id="MobiDB-lite"/>
    </source>
</evidence>
<sequence>MKDGQKVSGIRRLFSRLRKPKRKQTVPASREDNKAGRTDTEVKSSSGSVGAVHGPSGGIQDMRDWFNKLERNKESPQGVQEIPSRAIGGSQVSSRPDANGMTRQSVAEEIGPVQAMTEKQCVMYECPTLLSRSPEIAGMPSTSQIEMGDNDLDTVITSHGEQTEKILTNEMEIKRTKSSRRNETDFPHESIPHHVINEDGESHECNTLMSVDSVATDTLMSQCNAYHRDIDIEGAAVNSITASAAADALTSDQRRPIAIVTPQIREESLAAVPANSVIAPITHVSPPSYPGLSPRIPSEIVYLHQLQRSQLQQQQRIEQELLDLEQRREIDDIGNEHSVDYSNIGTMDTDILLQPLDVSNPTFPGHTSSGQHSHRQVQLGETSDIAAIRDVSRRGDNVSSSVNGRFRRTRSAPRVAQPSRQGSYNGTRFRSFEEADASSGEYFTRKSKNMEDDWLVARLHNLRSDLIRLPGVLVLGVRRGGLVIYVSRDRPNIPAVRDFMHRNGISDRDYECKLMPSRFRPTDAVETIAIVRG</sequence>
<dbReference type="AlphaFoldDB" id="R7U1N1"/>
<proteinExistence type="predicted"/>
<dbReference type="EMBL" id="AMQN01009892">
    <property type="status" value="NOT_ANNOTATED_CDS"/>
    <property type="molecule type" value="Genomic_DNA"/>
</dbReference>
<feature type="compositionally biased region" description="Basic and acidic residues" evidence="1">
    <location>
        <begin position="61"/>
        <end position="74"/>
    </location>
</feature>
<evidence type="ECO:0000313" key="2">
    <source>
        <dbReference type="EMBL" id="ELT99772.1"/>
    </source>
</evidence>
<evidence type="ECO:0000313" key="4">
    <source>
        <dbReference type="Proteomes" id="UP000014760"/>
    </source>
</evidence>
<reference evidence="4" key="1">
    <citation type="submission" date="2012-12" db="EMBL/GenBank/DDBJ databases">
        <authorList>
            <person name="Hellsten U."/>
            <person name="Grimwood J."/>
            <person name="Chapman J.A."/>
            <person name="Shapiro H."/>
            <person name="Aerts A."/>
            <person name="Otillar R.P."/>
            <person name="Terry A.Y."/>
            <person name="Boore J.L."/>
            <person name="Simakov O."/>
            <person name="Marletaz F."/>
            <person name="Cho S.-J."/>
            <person name="Edsinger-Gonzales E."/>
            <person name="Havlak P."/>
            <person name="Kuo D.-H."/>
            <person name="Larsson T."/>
            <person name="Lv J."/>
            <person name="Arendt D."/>
            <person name="Savage R."/>
            <person name="Osoegawa K."/>
            <person name="de Jong P."/>
            <person name="Lindberg D.R."/>
            <person name="Seaver E.C."/>
            <person name="Weisblat D.A."/>
            <person name="Putnam N.H."/>
            <person name="Grigoriev I.V."/>
            <person name="Rokhsar D.S."/>
        </authorList>
    </citation>
    <scope>NUCLEOTIDE SEQUENCE</scope>
    <source>
        <strain evidence="4">I ESC-2004</strain>
    </source>
</reference>